<comment type="subcellular location">
    <subcellularLocation>
        <location evidence="1">Cell inner membrane</location>
    </subcellularLocation>
</comment>
<organism evidence="9">
    <name type="scientific">hydrothermal vent metagenome</name>
    <dbReference type="NCBI Taxonomy" id="652676"/>
    <lineage>
        <taxon>unclassified sequences</taxon>
        <taxon>metagenomes</taxon>
        <taxon>ecological metagenomes</taxon>
    </lineage>
</organism>
<dbReference type="Pfam" id="PF04403">
    <property type="entry name" value="PqiA"/>
    <property type="match status" value="1"/>
</dbReference>
<evidence type="ECO:0000256" key="3">
    <source>
        <dbReference type="ARBA" id="ARBA00022519"/>
    </source>
</evidence>
<feature type="domain" description="C2H2-type" evidence="8">
    <location>
        <begin position="15"/>
        <end position="36"/>
    </location>
</feature>
<proteinExistence type="predicted"/>
<evidence type="ECO:0000256" key="1">
    <source>
        <dbReference type="ARBA" id="ARBA00004533"/>
    </source>
</evidence>
<dbReference type="PANTHER" id="PTHR30462:SF3">
    <property type="entry name" value="INTERMEMBRANE TRANSPORT PROTEIN PQIA"/>
    <property type="match status" value="1"/>
</dbReference>
<feature type="transmembrane region" description="Helical" evidence="7">
    <location>
        <begin position="109"/>
        <end position="135"/>
    </location>
</feature>
<keyword evidence="4 7" id="KW-0812">Transmembrane</keyword>
<evidence type="ECO:0000256" key="5">
    <source>
        <dbReference type="ARBA" id="ARBA00022989"/>
    </source>
</evidence>
<dbReference type="PROSITE" id="PS00028">
    <property type="entry name" value="ZINC_FINGER_C2H2_1"/>
    <property type="match status" value="1"/>
</dbReference>
<evidence type="ECO:0000313" key="9">
    <source>
        <dbReference type="EMBL" id="VAW68952.1"/>
    </source>
</evidence>
<evidence type="ECO:0000256" key="6">
    <source>
        <dbReference type="ARBA" id="ARBA00023136"/>
    </source>
</evidence>
<protein>
    <submittedName>
        <fullName evidence="9">Paraquat-inducible protein A</fullName>
    </submittedName>
</protein>
<evidence type="ECO:0000256" key="2">
    <source>
        <dbReference type="ARBA" id="ARBA00022475"/>
    </source>
</evidence>
<dbReference type="AlphaFoldDB" id="A0A3B0Y0P4"/>
<sequence>MAKFIRAKDRGLAACHTCGKVVKLANTHKLHVHKLHAHKQQVCPRCRCDIHYRKNDSVNRAWAFLISAFIMYIPANTEPIMHTQAFGQESSDTIISGVLYFLAHGDWPLALVIFSASVLLPLIKMISIAYILIMVQRGANVKKKENTKLYFLAEVMGRWSMVDVFVVALLVALVQMGALTSIQPGPAGIAFASMVILTMFSAMAFDPKLIWDQSENLER</sequence>
<reference evidence="9" key="1">
    <citation type="submission" date="2018-06" db="EMBL/GenBank/DDBJ databases">
        <authorList>
            <person name="Zhirakovskaya E."/>
        </authorList>
    </citation>
    <scope>NUCLEOTIDE SEQUENCE</scope>
</reference>
<name>A0A3B0Y0P4_9ZZZZ</name>
<evidence type="ECO:0000256" key="7">
    <source>
        <dbReference type="SAM" id="Phobius"/>
    </source>
</evidence>
<keyword evidence="6 7" id="KW-0472">Membrane</keyword>
<dbReference type="PANTHER" id="PTHR30462">
    <property type="entry name" value="INTERMEMBRANE TRANSPORT PROTEIN PQIB-RELATED"/>
    <property type="match status" value="1"/>
</dbReference>
<keyword evidence="5 7" id="KW-1133">Transmembrane helix</keyword>
<dbReference type="EMBL" id="UOFI01000140">
    <property type="protein sequence ID" value="VAW68952.1"/>
    <property type="molecule type" value="Genomic_DNA"/>
</dbReference>
<evidence type="ECO:0000259" key="8">
    <source>
        <dbReference type="PROSITE" id="PS00028"/>
    </source>
</evidence>
<feature type="transmembrane region" description="Helical" evidence="7">
    <location>
        <begin position="57"/>
        <end position="75"/>
    </location>
</feature>
<keyword evidence="3" id="KW-0997">Cell inner membrane</keyword>
<dbReference type="GO" id="GO:0005886">
    <property type="term" value="C:plasma membrane"/>
    <property type="evidence" value="ECO:0007669"/>
    <property type="project" value="UniProtKB-SubCell"/>
</dbReference>
<feature type="transmembrane region" description="Helical" evidence="7">
    <location>
        <begin position="185"/>
        <end position="205"/>
    </location>
</feature>
<dbReference type="InterPro" id="IPR007498">
    <property type="entry name" value="PqiA-like"/>
</dbReference>
<gene>
    <name evidence="9" type="ORF">MNBD_GAMMA09-1927</name>
</gene>
<keyword evidence="2" id="KW-1003">Cell membrane</keyword>
<evidence type="ECO:0000256" key="4">
    <source>
        <dbReference type="ARBA" id="ARBA00022692"/>
    </source>
</evidence>
<accession>A0A3B0Y0P4</accession>
<dbReference type="InterPro" id="IPR013087">
    <property type="entry name" value="Znf_C2H2_type"/>
</dbReference>
<dbReference type="InterPro" id="IPR051800">
    <property type="entry name" value="PqiA-PqiB_transport"/>
</dbReference>
<feature type="transmembrane region" description="Helical" evidence="7">
    <location>
        <begin position="156"/>
        <end position="179"/>
    </location>
</feature>